<dbReference type="Gene3D" id="4.10.240.10">
    <property type="entry name" value="Zn(2)-C6 fungal-type DNA-binding domain"/>
    <property type="match status" value="1"/>
</dbReference>
<dbReference type="CDD" id="cd00067">
    <property type="entry name" value="GAL4"/>
    <property type="match status" value="1"/>
</dbReference>
<dbReference type="Pfam" id="PF00172">
    <property type="entry name" value="Zn_clus"/>
    <property type="match status" value="1"/>
</dbReference>
<dbReference type="InterPro" id="IPR021858">
    <property type="entry name" value="Fun_TF"/>
</dbReference>
<dbReference type="OrthoDB" id="187139at2759"/>
<feature type="domain" description="Zn(2)-C6 fungal-type" evidence="4">
    <location>
        <begin position="28"/>
        <end position="58"/>
    </location>
</feature>
<dbReference type="PROSITE" id="PS50048">
    <property type="entry name" value="ZN2_CY6_FUNGAL_2"/>
    <property type="match status" value="1"/>
</dbReference>
<evidence type="ECO:0000256" key="1">
    <source>
        <dbReference type="ARBA" id="ARBA00004123"/>
    </source>
</evidence>
<sequence>MDGQQELPYRGAPFPTKWRRNHPRSRNGCLTCRTKRKKCDEVKPICTGCTRSKQDCVWPTPDQNQQTDTQLGQSDSVTQDGNYIDNSNQQPILNLEDSSVPAVLVIPQATDTPSSLSPRAALTYGNLAYLSDESRPLYQQYLDFTADMLTRGPTVDGNPFINYLLPLAAKDQLVLDCVLAIAGAHLTVNNTTVAGRGFEVVTRSHFARVLAGLQKLLSYDTGILIPATDTQARSTRASQVLLILQLLCIYDHMQGTTRGAIYHHLKASREYIALLASAPQSNNELEYMRGFILELYAYHAIKLAISPRNMLSEQTVEIDPSVHSLNVLDGYKTRGCLLGFGQRLFEMIPQISQLVEARREEELLDPNMPTALQAQYECMIARLQAFDAYEENLDGLRPLQERSGATIIYQNALIVYLHSAFHVDLLADPRMAAELETRIDKIMPFFYALFVSESPYRRMLLWPGVMMASCSRRQEHIRVFRIGLVGKATRTPGAVKAGARLVELLWNDPDPRAFGPRGLSYIMTKHDINFGLC</sequence>
<feature type="region of interest" description="Disordered" evidence="3">
    <location>
        <begin position="57"/>
        <end position="89"/>
    </location>
</feature>
<accession>A0A8K0W8D0</accession>
<dbReference type="PANTHER" id="PTHR37534:SF46">
    <property type="entry name" value="ZN(II)2CYS6 TRANSCRIPTION FACTOR (EUROFUNG)"/>
    <property type="match status" value="1"/>
</dbReference>
<gene>
    <name evidence="5" type="ORF">BKA59DRAFT_235397</name>
</gene>
<feature type="compositionally biased region" description="Polar residues" evidence="3">
    <location>
        <begin position="71"/>
        <end position="89"/>
    </location>
</feature>
<evidence type="ECO:0000256" key="3">
    <source>
        <dbReference type="SAM" id="MobiDB-lite"/>
    </source>
</evidence>
<proteinExistence type="predicted"/>
<dbReference type="PANTHER" id="PTHR37534">
    <property type="entry name" value="TRANSCRIPTIONAL ACTIVATOR PROTEIN UGA3"/>
    <property type="match status" value="1"/>
</dbReference>
<dbReference type="Pfam" id="PF11951">
    <property type="entry name" value="Fungal_trans_2"/>
    <property type="match status" value="1"/>
</dbReference>
<feature type="compositionally biased region" description="Low complexity" evidence="3">
    <location>
        <begin position="59"/>
        <end position="70"/>
    </location>
</feature>
<keyword evidence="6" id="KW-1185">Reference proteome</keyword>
<organism evidence="5 6">
    <name type="scientific">Fusarium tricinctum</name>
    <dbReference type="NCBI Taxonomy" id="61284"/>
    <lineage>
        <taxon>Eukaryota</taxon>
        <taxon>Fungi</taxon>
        <taxon>Dikarya</taxon>
        <taxon>Ascomycota</taxon>
        <taxon>Pezizomycotina</taxon>
        <taxon>Sordariomycetes</taxon>
        <taxon>Hypocreomycetidae</taxon>
        <taxon>Hypocreales</taxon>
        <taxon>Nectriaceae</taxon>
        <taxon>Fusarium</taxon>
        <taxon>Fusarium tricinctum species complex</taxon>
    </lineage>
</organism>
<comment type="subcellular location">
    <subcellularLocation>
        <location evidence="1">Nucleus</location>
    </subcellularLocation>
</comment>
<evidence type="ECO:0000313" key="5">
    <source>
        <dbReference type="EMBL" id="KAH7238040.1"/>
    </source>
</evidence>
<evidence type="ECO:0000313" key="6">
    <source>
        <dbReference type="Proteomes" id="UP000813427"/>
    </source>
</evidence>
<dbReference type="GO" id="GO:0000981">
    <property type="term" value="F:DNA-binding transcription factor activity, RNA polymerase II-specific"/>
    <property type="evidence" value="ECO:0007669"/>
    <property type="project" value="InterPro"/>
</dbReference>
<dbReference type="AlphaFoldDB" id="A0A8K0W8D0"/>
<dbReference type="PROSITE" id="PS00463">
    <property type="entry name" value="ZN2_CY6_FUNGAL_1"/>
    <property type="match status" value="1"/>
</dbReference>
<dbReference type="InterPro" id="IPR001138">
    <property type="entry name" value="Zn2Cys6_DnaBD"/>
</dbReference>
<dbReference type="EMBL" id="JAGPXF010000006">
    <property type="protein sequence ID" value="KAH7238040.1"/>
    <property type="molecule type" value="Genomic_DNA"/>
</dbReference>
<dbReference type="Proteomes" id="UP000813427">
    <property type="component" value="Unassembled WGS sequence"/>
</dbReference>
<dbReference type="SUPFAM" id="SSF57701">
    <property type="entry name" value="Zn2/Cys6 DNA-binding domain"/>
    <property type="match status" value="1"/>
</dbReference>
<dbReference type="SMART" id="SM00066">
    <property type="entry name" value="GAL4"/>
    <property type="match status" value="1"/>
</dbReference>
<dbReference type="GO" id="GO:0008270">
    <property type="term" value="F:zinc ion binding"/>
    <property type="evidence" value="ECO:0007669"/>
    <property type="project" value="InterPro"/>
</dbReference>
<reference evidence="5" key="1">
    <citation type="journal article" date="2021" name="Nat. Commun.">
        <title>Genetic determinants of endophytism in the Arabidopsis root mycobiome.</title>
        <authorList>
            <person name="Mesny F."/>
            <person name="Miyauchi S."/>
            <person name="Thiergart T."/>
            <person name="Pickel B."/>
            <person name="Atanasova L."/>
            <person name="Karlsson M."/>
            <person name="Huettel B."/>
            <person name="Barry K.W."/>
            <person name="Haridas S."/>
            <person name="Chen C."/>
            <person name="Bauer D."/>
            <person name="Andreopoulos W."/>
            <person name="Pangilinan J."/>
            <person name="LaButti K."/>
            <person name="Riley R."/>
            <person name="Lipzen A."/>
            <person name="Clum A."/>
            <person name="Drula E."/>
            <person name="Henrissat B."/>
            <person name="Kohler A."/>
            <person name="Grigoriev I.V."/>
            <person name="Martin F.M."/>
            <person name="Hacquard S."/>
        </authorList>
    </citation>
    <scope>NUCLEOTIDE SEQUENCE</scope>
    <source>
        <strain evidence="5">MPI-SDFR-AT-0068</strain>
    </source>
</reference>
<name>A0A8K0W8D0_9HYPO</name>
<dbReference type="GO" id="GO:0005634">
    <property type="term" value="C:nucleus"/>
    <property type="evidence" value="ECO:0007669"/>
    <property type="project" value="UniProtKB-SubCell"/>
</dbReference>
<evidence type="ECO:0000256" key="2">
    <source>
        <dbReference type="ARBA" id="ARBA00023242"/>
    </source>
</evidence>
<comment type="caution">
    <text evidence="5">The sequence shown here is derived from an EMBL/GenBank/DDBJ whole genome shotgun (WGS) entry which is preliminary data.</text>
</comment>
<keyword evidence="2" id="KW-0539">Nucleus</keyword>
<evidence type="ECO:0000259" key="4">
    <source>
        <dbReference type="PROSITE" id="PS50048"/>
    </source>
</evidence>
<protein>
    <submittedName>
        <fullName evidence="5">Fungal-specific transcription factor domain-containing protein</fullName>
    </submittedName>
</protein>
<dbReference type="InterPro" id="IPR036864">
    <property type="entry name" value="Zn2-C6_fun-type_DNA-bd_sf"/>
</dbReference>